<organism evidence="1 2">
    <name type="scientific">Romeriopsis navalis LEGE 11480</name>
    <dbReference type="NCBI Taxonomy" id="2777977"/>
    <lineage>
        <taxon>Bacteria</taxon>
        <taxon>Bacillati</taxon>
        <taxon>Cyanobacteriota</taxon>
        <taxon>Cyanophyceae</taxon>
        <taxon>Leptolyngbyales</taxon>
        <taxon>Leptolyngbyaceae</taxon>
        <taxon>Romeriopsis</taxon>
        <taxon>Romeriopsis navalis</taxon>
    </lineage>
</organism>
<dbReference type="PANTHER" id="PTHR12993:SF29">
    <property type="entry name" value="BLR3841 PROTEIN"/>
    <property type="match status" value="1"/>
</dbReference>
<reference evidence="1" key="1">
    <citation type="submission" date="2020-10" db="EMBL/GenBank/DDBJ databases">
        <authorList>
            <person name="Castelo-Branco R."/>
            <person name="Eusebio N."/>
            <person name="Adriana R."/>
            <person name="Vieira A."/>
            <person name="Brugerolle De Fraissinette N."/>
            <person name="Rezende De Castro R."/>
            <person name="Schneider M.P."/>
            <person name="Vasconcelos V."/>
            <person name="Leao P.N."/>
        </authorList>
    </citation>
    <scope>NUCLEOTIDE SEQUENCE</scope>
    <source>
        <strain evidence="1">LEGE 11480</strain>
    </source>
</reference>
<dbReference type="EMBL" id="JADEXQ010000039">
    <property type="protein sequence ID" value="MBE9030577.1"/>
    <property type="molecule type" value="Genomic_DNA"/>
</dbReference>
<gene>
    <name evidence="1" type="ORF">IQ266_12635</name>
</gene>
<protein>
    <submittedName>
        <fullName evidence="1">PIG-L family deacetylase</fullName>
    </submittedName>
</protein>
<dbReference type="Proteomes" id="UP000625316">
    <property type="component" value="Unassembled WGS sequence"/>
</dbReference>
<dbReference type="AlphaFoldDB" id="A0A928VQB3"/>
<dbReference type="Pfam" id="PF02585">
    <property type="entry name" value="PIG-L"/>
    <property type="match status" value="1"/>
</dbReference>
<dbReference type="InterPro" id="IPR024078">
    <property type="entry name" value="LmbE-like_dom_sf"/>
</dbReference>
<evidence type="ECO:0000313" key="1">
    <source>
        <dbReference type="EMBL" id="MBE9030577.1"/>
    </source>
</evidence>
<dbReference type="RefSeq" id="WP_264325407.1">
    <property type="nucleotide sequence ID" value="NZ_JADEXQ010000039.1"/>
</dbReference>
<dbReference type="InterPro" id="IPR003737">
    <property type="entry name" value="GlcNAc_PI_deacetylase-related"/>
</dbReference>
<dbReference type="PANTHER" id="PTHR12993">
    <property type="entry name" value="N-ACETYLGLUCOSAMINYL-PHOSPHATIDYLINOSITOL DE-N-ACETYLASE-RELATED"/>
    <property type="match status" value="1"/>
</dbReference>
<proteinExistence type="predicted"/>
<evidence type="ECO:0000313" key="2">
    <source>
        <dbReference type="Proteomes" id="UP000625316"/>
    </source>
</evidence>
<name>A0A928VQB3_9CYAN</name>
<sequence>MSPSKVSLIRRLLSFLRTWKVDFVTCGIRWLSPVPFVVSDAPVIVFSPHQDDETLGCGGLIALKRERGIPVKVVFLTNGDAYLGGRDAESARVREAEALQALEFIGVAASDVSFWNYPDGQLRQLPVAQRAMMQQEVIRLLAIDDIAEVYVPHHADRHADHEATYDIVCRAIAQTGRPHKVCQYPIWIFWKAPLFWRWPLRQLQGWRRLNIKTVMHKKRAAIAAHDSQMAALPPGFLKRFLRPEELFY</sequence>
<keyword evidence="2" id="KW-1185">Reference proteome</keyword>
<dbReference type="SUPFAM" id="SSF102588">
    <property type="entry name" value="LmbE-like"/>
    <property type="match status" value="1"/>
</dbReference>
<dbReference type="Gene3D" id="3.40.50.10320">
    <property type="entry name" value="LmbE-like"/>
    <property type="match status" value="1"/>
</dbReference>
<dbReference type="GO" id="GO:0016811">
    <property type="term" value="F:hydrolase activity, acting on carbon-nitrogen (but not peptide) bonds, in linear amides"/>
    <property type="evidence" value="ECO:0007669"/>
    <property type="project" value="TreeGrafter"/>
</dbReference>
<accession>A0A928VQB3</accession>
<comment type="caution">
    <text evidence="1">The sequence shown here is derived from an EMBL/GenBank/DDBJ whole genome shotgun (WGS) entry which is preliminary data.</text>
</comment>